<name>A0ABT0NPA0_9ACTN</name>
<feature type="domain" description="4'-phosphopantetheinyl transferase" evidence="4">
    <location>
        <begin position="142"/>
        <end position="205"/>
    </location>
</feature>
<dbReference type="InterPro" id="IPR050559">
    <property type="entry name" value="P-Pant_transferase_sf"/>
</dbReference>
<dbReference type="InterPro" id="IPR008278">
    <property type="entry name" value="4-PPantetheinyl_Trfase_dom"/>
</dbReference>
<comment type="similarity">
    <text evidence="1">Belongs to the P-Pant transferase superfamily. Gsp/Sfp/HetI/AcpT family.</text>
</comment>
<organism evidence="5 6">
    <name type="scientific">Streptomyces lavenduligriseus</name>
    <dbReference type="NCBI Taxonomy" id="67315"/>
    <lineage>
        <taxon>Bacteria</taxon>
        <taxon>Bacillati</taxon>
        <taxon>Actinomycetota</taxon>
        <taxon>Actinomycetes</taxon>
        <taxon>Kitasatosporales</taxon>
        <taxon>Streptomycetaceae</taxon>
        <taxon>Streptomyces</taxon>
    </lineage>
</organism>
<dbReference type="Gene3D" id="3.90.470.20">
    <property type="entry name" value="4'-phosphopantetheinyl transferase domain"/>
    <property type="match status" value="1"/>
</dbReference>
<sequence length="288" mass="30384">MRTRAEERWAVPDAVPVPETLPVPDGRRVDLWLLRCPEPGTPPGLLADQGVPDVLDAAERRRAASLRRPADRALYVASHLALRTLLGAYLRVPAREVVLVREPCPGCGGPHGRPAVAGTPAPLHFSLSHSHGLALIGVAAVPVGVDVQRVPGPGTVDACAPSLHPAERAELERLPPGARPGAFAQLWARKEAYLKGIGTGLSRPASADYLGADTRSRPRGWAVTDLPRADGHTAAVAVLGTAPPAPAVRRLPVRLTSPHLTSPTEDHAPGRQRPRAHRPVGKATGGYP</sequence>
<evidence type="ECO:0000313" key="6">
    <source>
        <dbReference type="Proteomes" id="UP001202052"/>
    </source>
</evidence>
<dbReference type="PANTHER" id="PTHR12215:SF10">
    <property type="entry name" value="L-AMINOADIPATE-SEMIALDEHYDE DEHYDROGENASE-PHOSPHOPANTETHEINYL TRANSFERASE"/>
    <property type="match status" value="1"/>
</dbReference>
<dbReference type="EMBL" id="JAMCCK010000010">
    <property type="protein sequence ID" value="MCL3993235.1"/>
    <property type="molecule type" value="Genomic_DNA"/>
</dbReference>
<evidence type="ECO:0000259" key="4">
    <source>
        <dbReference type="Pfam" id="PF01648"/>
    </source>
</evidence>
<accession>A0ABT0NPA0</accession>
<evidence type="ECO:0000256" key="3">
    <source>
        <dbReference type="SAM" id="MobiDB-lite"/>
    </source>
</evidence>
<dbReference type="PANTHER" id="PTHR12215">
    <property type="entry name" value="PHOSPHOPANTETHEINE TRANSFERASE"/>
    <property type="match status" value="1"/>
</dbReference>
<feature type="compositionally biased region" description="Basic residues" evidence="3">
    <location>
        <begin position="270"/>
        <end position="280"/>
    </location>
</feature>
<keyword evidence="6" id="KW-1185">Reference proteome</keyword>
<dbReference type="Proteomes" id="UP001202052">
    <property type="component" value="Unassembled WGS sequence"/>
</dbReference>
<dbReference type="InterPro" id="IPR037143">
    <property type="entry name" value="4-PPantetheinyl_Trfase_dom_sf"/>
</dbReference>
<dbReference type="SUPFAM" id="SSF56214">
    <property type="entry name" value="4'-phosphopantetheinyl transferase"/>
    <property type="match status" value="2"/>
</dbReference>
<reference evidence="5 6" key="1">
    <citation type="submission" date="2022-05" db="EMBL/GenBank/DDBJ databases">
        <title>Genome Resource of Streptomyces lavenduligriseus GA1-1, a Strain with Broad-Spectrum Antifungal Activity against Phytopathogenic Fungi.</title>
        <authorList>
            <person name="Qi D."/>
        </authorList>
    </citation>
    <scope>NUCLEOTIDE SEQUENCE [LARGE SCALE GENOMIC DNA]</scope>
    <source>
        <strain evidence="5 6">GA1-1</strain>
    </source>
</reference>
<evidence type="ECO:0000256" key="2">
    <source>
        <dbReference type="ARBA" id="ARBA00022679"/>
    </source>
</evidence>
<evidence type="ECO:0000313" key="5">
    <source>
        <dbReference type="EMBL" id="MCL3993235.1"/>
    </source>
</evidence>
<dbReference type="GO" id="GO:0016740">
    <property type="term" value="F:transferase activity"/>
    <property type="evidence" value="ECO:0007669"/>
    <property type="project" value="UniProtKB-KW"/>
</dbReference>
<dbReference type="Pfam" id="PF01648">
    <property type="entry name" value="ACPS"/>
    <property type="match status" value="1"/>
</dbReference>
<evidence type="ECO:0000256" key="1">
    <source>
        <dbReference type="ARBA" id="ARBA00010990"/>
    </source>
</evidence>
<gene>
    <name evidence="5" type="ORF">M4438_06815</name>
</gene>
<keyword evidence="2 5" id="KW-0808">Transferase</keyword>
<feature type="region of interest" description="Disordered" evidence="3">
    <location>
        <begin position="248"/>
        <end position="288"/>
    </location>
</feature>
<protein>
    <submittedName>
        <fullName evidence="5">4'-phosphopantetheinyl transferase superfamily protein</fullName>
    </submittedName>
</protein>
<comment type="caution">
    <text evidence="5">The sequence shown here is derived from an EMBL/GenBank/DDBJ whole genome shotgun (WGS) entry which is preliminary data.</text>
</comment>
<dbReference type="RefSeq" id="WP_249457819.1">
    <property type="nucleotide sequence ID" value="NZ_JAMCCK010000010.1"/>
</dbReference>
<proteinExistence type="inferred from homology"/>